<evidence type="ECO:0000313" key="2">
    <source>
        <dbReference type="Proteomes" id="UP000762676"/>
    </source>
</evidence>
<evidence type="ECO:0000313" key="1">
    <source>
        <dbReference type="EMBL" id="GFS24440.1"/>
    </source>
</evidence>
<keyword evidence="1" id="KW-0808">Transferase</keyword>
<protein>
    <submittedName>
        <fullName evidence="1">RNA-directed DNA polymerase from</fullName>
    </submittedName>
</protein>
<proteinExistence type="predicted"/>
<gene>
    <name evidence="1" type="ORF">ElyMa_005157300</name>
</gene>
<keyword evidence="1" id="KW-0548">Nucleotidyltransferase</keyword>
<keyword evidence="1" id="KW-0695">RNA-directed DNA polymerase</keyword>
<reference evidence="1 2" key="1">
    <citation type="journal article" date="2021" name="Elife">
        <title>Chloroplast acquisition without the gene transfer in kleptoplastic sea slugs, Plakobranchus ocellatus.</title>
        <authorList>
            <person name="Maeda T."/>
            <person name="Takahashi S."/>
            <person name="Yoshida T."/>
            <person name="Shimamura S."/>
            <person name="Takaki Y."/>
            <person name="Nagai Y."/>
            <person name="Toyoda A."/>
            <person name="Suzuki Y."/>
            <person name="Arimoto A."/>
            <person name="Ishii H."/>
            <person name="Satoh N."/>
            <person name="Nishiyama T."/>
            <person name="Hasebe M."/>
            <person name="Maruyama T."/>
            <person name="Minagawa J."/>
            <person name="Obokata J."/>
            <person name="Shigenobu S."/>
        </authorList>
    </citation>
    <scope>NUCLEOTIDE SEQUENCE [LARGE SCALE GENOMIC DNA]</scope>
</reference>
<organism evidence="1 2">
    <name type="scientific">Elysia marginata</name>
    <dbReference type="NCBI Taxonomy" id="1093978"/>
    <lineage>
        <taxon>Eukaryota</taxon>
        <taxon>Metazoa</taxon>
        <taxon>Spiralia</taxon>
        <taxon>Lophotrochozoa</taxon>
        <taxon>Mollusca</taxon>
        <taxon>Gastropoda</taxon>
        <taxon>Heterobranchia</taxon>
        <taxon>Euthyneura</taxon>
        <taxon>Panpulmonata</taxon>
        <taxon>Sacoglossa</taxon>
        <taxon>Placobranchoidea</taxon>
        <taxon>Plakobranchidae</taxon>
        <taxon>Elysia</taxon>
    </lineage>
</organism>
<dbReference type="AlphaFoldDB" id="A0AAV4JRQ6"/>
<comment type="caution">
    <text evidence="1">The sequence shown here is derived from an EMBL/GenBank/DDBJ whole genome shotgun (WGS) entry which is preliminary data.</text>
</comment>
<dbReference type="GO" id="GO:0003964">
    <property type="term" value="F:RNA-directed DNA polymerase activity"/>
    <property type="evidence" value="ECO:0007669"/>
    <property type="project" value="UniProtKB-KW"/>
</dbReference>
<sequence>MPASNNIGAKLRNIDLQRCTTTQPIFLSFFKMLTYQPKMSKATDHLTSCLSKLAERMIKNQLYWWLESNKILNPNKAGFRTGQQTEDQLLRLSHKVIDGFQKKKNTTAVFVDL</sequence>
<accession>A0AAV4JRQ6</accession>
<name>A0AAV4JRQ6_9GAST</name>
<keyword evidence="2" id="KW-1185">Reference proteome</keyword>
<dbReference type="Proteomes" id="UP000762676">
    <property type="component" value="Unassembled WGS sequence"/>
</dbReference>
<dbReference type="EMBL" id="BMAT01010336">
    <property type="protein sequence ID" value="GFS24440.1"/>
    <property type="molecule type" value="Genomic_DNA"/>
</dbReference>